<evidence type="ECO:0000256" key="1">
    <source>
        <dbReference type="ARBA" id="ARBA00007274"/>
    </source>
</evidence>
<keyword evidence="4 5" id="KW-0012">Acyltransferase</keyword>
<evidence type="ECO:0000313" key="6">
    <source>
        <dbReference type="Proteomes" id="UP000611215"/>
    </source>
</evidence>
<accession>A0ABS0EDJ2</accession>
<protein>
    <submittedName>
        <fullName evidence="5">Acyltransferase</fullName>
    </submittedName>
</protein>
<dbReference type="InterPro" id="IPR001451">
    <property type="entry name" value="Hexapep"/>
</dbReference>
<keyword evidence="2" id="KW-0808">Transferase</keyword>
<proteinExistence type="inferred from homology"/>
<dbReference type="Pfam" id="PF14602">
    <property type="entry name" value="Hexapep_2"/>
    <property type="match status" value="1"/>
</dbReference>
<dbReference type="Proteomes" id="UP000611215">
    <property type="component" value="Unassembled WGS sequence"/>
</dbReference>
<sequence length="115" mass="11979">MISLGAKIDVHRGSVIIGDNCLITSGVKILSHDGASRMLNIDDFGNGGVVIGNNVFVGVNAVILKDVHIGDNSVIGAGAIVSKDVPPKSLVVGNPGKVIRTLEGPFPILNDHKRY</sequence>
<evidence type="ECO:0000256" key="3">
    <source>
        <dbReference type="ARBA" id="ARBA00022737"/>
    </source>
</evidence>
<evidence type="ECO:0000256" key="4">
    <source>
        <dbReference type="ARBA" id="ARBA00023315"/>
    </source>
</evidence>
<dbReference type="InterPro" id="IPR018357">
    <property type="entry name" value="Hexapep_transf_CS"/>
</dbReference>
<gene>
    <name evidence="5" type="ORF">ITJ86_01270</name>
</gene>
<keyword evidence="6" id="KW-1185">Reference proteome</keyword>
<organism evidence="5 6">
    <name type="scientific">Winogradskyella marina</name>
    <dbReference type="NCBI Taxonomy" id="2785530"/>
    <lineage>
        <taxon>Bacteria</taxon>
        <taxon>Pseudomonadati</taxon>
        <taxon>Bacteroidota</taxon>
        <taxon>Flavobacteriia</taxon>
        <taxon>Flavobacteriales</taxon>
        <taxon>Flavobacteriaceae</taxon>
        <taxon>Winogradskyella</taxon>
    </lineage>
</organism>
<dbReference type="InterPro" id="IPR050179">
    <property type="entry name" value="Trans_hexapeptide_repeat"/>
</dbReference>
<dbReference type="EMBL" id="JADOET010000001">
    <property type="protein sequence ID" value="MBF8148506.1"/>
    <property type="molecule type" value="Genomic_DNA"/>
</dbReference>
<dbReference type="InterPro" id="IPR011004">
    <property type="entry name" value="Trimer_LpxA-like_sf"/>
</dbReference>
<dbReference type="PANTHER" id="PTHR43300">
    <property type="entry name" value="ACETYLTRANSFERASE"/>
    <property type="match status" value="1"/>
</dbReference>
<dbReference type="CDD" id="cd04647">
    <property type="entry name" value="LbH_MAT_like"/>
    <property type="match status" value="1"/>
</dbReference>
<evidence type="ECO:0000256" key="2">
    <source>
        <dbReference type="ARBA" id="ARBA00022679"/>
    </source>
</evidence>
<evidence type="ECO:0000313" key="5">
    <source>
        <dbReference type="EMBL" id="MBF8148506.1"/>
    </source>
</evidence>
<dbReference type="SUPFAM" id="SSF51161">
    <property type="entry name" value="Trimeric LpxA-like enzymes"/>
    <property type="match status" value="1"/>
</dbReference>
<dbReference type="PANTHER" id="PTHR43300:SF11">
    <property type="entry name" value="ACETYLTRANSFERASE RV3034C-RELATED"/>
    <property type="match status" value="1"/>
</dbReference>
<dbReference type="Pfam" id="PF00132">
    <property type="entry name" value="Hexapep"/>
    <property type="match status" value="1"/>
</dbReference>
<comment type="similarity">
    <text evidence="1">Belongs to the transferase hexapeptide repeat family.</text>
</comment>
<dbReference type="GO" id="GO:0016746">
    <property type="term" value="F:acyltransferase activity"/>
    <property type="evidence" value="ECO:0007669"/>
    <property type="project" value="UniProtKB-KW"/>
</dbReference>
<comment type="caution">
    <text evidence="5">The sequence shown here is derived from an EMBL/GenBank/DDBJ whole genome shotgun (WGS) entry which is preliminary data.</text>
</comment>
<reference evidence="5 6" key="1">
    <citation type="submission" date="2020-11" db="EMBL/GenBank/DDBJ databases">
        <title>Winogradskyella marina sp. nov., isolated from marine sediment.</title>
        <authorList>
            <person name="Bo J."/>
            <person name="Wang S."/>
            <person name="Song X."/>
            <person name="Du Z."/>
        </authorList>
    </citation>
    <scope>NUCLEOTIDE SEQUENCE [LARGE SCALE GENOMIC DNA]</scope>
    <source>
        <strain evidence="5 6">F6397</strain>
    </source>
</reference>
<name>A0ABS0EDJ2_9FLAO</name>
<keyword evidence="3" id="KW-0677">Repeat</keyword>
<dbReference type="Gene3D" id="2.160.10.10">
    <property type="entry name" value="Hexapeptide repeat proteins"/>
    <property type="match status" value="1"/>
</dbReference>
<dbReference type="PROSITE" id="PS00101">
    <property type="entry name" value="HEXAPEP_TRANSFERASES"/>
    <property type="match status" value="1"/>
</dbReference>